<dbReference type="Gene3D" id="3.40.50.720">
    <property type="entry name" value="NAD(P)-binding Rossmann-like Domain"/>
    <property type="match status" value="1"/>
</dbReference>
<evidence type="ECO:0000259" key="2">
    <source>
        <dbReference type="Pfam" id="PF00899"/>
    </source>
</evidence>
<dbReference type="Proteomes" id="UP000494218">
    <property type="component" value="Unassembled WGS sequence"/>
</dbReference>
<sequence>MLNEPLQHRIPADLLRRPWKVAVVGAGGTGSAFLPSLARLHHAMIELGHPGGIDCTVYDDDTVSETNVGRQGFYPNDVGLYKALLMVNRLNNLMGTNWEAEPRRVDSKVSLDADIVVGCVDTRRARHAIVQAAKRGDVRYYLDCGNETDRGQVILGELGKARHDRLPHVGDLFPDLLNAKNDKGDDLPSCSMADALRKQSLVINQAISVQAFNLLWTLFRTGSLSYSAVFVNLATGRTNPVPIDPEAWARFGYDAPKPKKARPRKGVAPIDSDIPW</sequence>
<accession>A0A6P2SSH5</accession>
<dbReference type="EMBL" id="CABVPW010000058">
    <property type="protein sequence ID" value="VWC46708.1"/>
    <property type="molecule type" value="Genomic_DNA"/>
</dbReference>
<evidence type="ECO:0000313" key="3">
    <source>
        <dbReference type="EMBL" id="VWC46708.1"/>
    </source>
</evidence>
<dbReference type="SUPFAM" id="SSF69572">
    <property type="entry name" value="Activating enzymes of the ubiquitin-like proteins"/>
    <property type="match status" value="1"/>
</dbReference>
<feature type="region of interest" description="Disordered" evidence="1">
    <location>
        <begin position="257"/>
        <end position="276"/>
    </location>
</feature>
<organism evidence="3 4">
    <name type="scientific">Burkholderia lata (strain ATCC 17760 / DSM 23089 / LMG 22485 / NCIMB 9086 / R18194 / 383)</name>
    <dbReference type="NCBI Taxonomy" id="482957"/>
    <lineage>
        <taxon>Bacteria</taxon>
        <taxon>Pseudomonadati</taxon>
        <taxon>Pseudomonadota</taxon>
        <taxon>Betaproteobacteria</taxon>
        <taxon>Burkholderiales</taxon>
        <taxon>Burkholderiaceae</taxon>
        <taxon>Burkholderia</taxon>
        <taxon>Burkholderia cepacia complex</taxon>
    </lineage>
</organism>
<protein>
    <submittedName>
        <fullName evidence="3">UBA/THIF-type NAD/FAD binding protein</fullName>
    </submittedName>
</protein>
<dbReference type="InterPro" id="IPR000594">
    <property type="entry name" value="ThiF_NAD_FAD-bd"/>
</dbReference>
<evidence type="ECO:0000256" key="1">
    <source>
        <dbReference type="SAM" id="MobiDB-lite"/>
    </source>
</evidence>
<dbReference type="Pfam" id="PF00899">
    <property type="entry name" value="ThiF"/>
    <property type="match status" value="1"/>
</dbReference>
<dbReference type="InterPro" id="IPR022500">
    <property type="entry name" value="PRTRC_ThiF"/>
</dbReference>
<evidence type="ECO:0000313" key="4">
    <source>
        <dbReference type="Proteomes" id="UP000494218"/>
    </source>
</evidence>
<dbReference type="AlphaFoldDB" id="A0A6P2SSH5"/>
<reference evidence="3 4" key="1">
    <citation type="submission" date="2019-09" db="EMBL/GenBank/DDBJ databases">
        <authorList>
            <person name="Depoorter E."/>
        </authorList>
    </citation>
    <scope>NUCLEOTIDE SEQUENCE [LARGE SCALE GENOMIC DNA]</scope>
    <source>
        <strain evidence="3">LMG 23254</strain>
    </source>
</reference>
<dbReference type="GO" id="GO:0008641">
    <property type="term" value="F:ubiquitin-like modifier activating enzyme activity"/>
    <property type="evidence" value="ECO:0007669"/>
    <property type="project" value="InterPro"/>
</dbReference>
<proteinExistence type="predicted"/>
<dbReference type="NCBIfam" id="TIGR03736">
    <property type="entry name" value="PRTRC_ThiF"/>
    <property type="match status" value="1"/>
</dbReference>
<feature type="domain" description="THIF-type NAD/FAD binding fold" evidence="2">
    <location>
        <begin position="20"/>
        <end position="196"/>
    </location>
</feature>
<dbReference type="InterPro" id="IPR035985">
    <property type="entry name" value="Ubiquitin-activating_enz"/>
</dbReference>
<name>A0A6P2SSH5_BURL3</name>
<gene>
    <name evidence="3" type="ORF">BLA23254_07415</name>
</gene>
<dbReference type="CDD" id="cd01483">
    <property type="entry name" value="E1_enzyme_family"/>
    <property type="match status" value="1"/>
</dbReference>